<dbReference type="Proteomes" id="UP000054166">
    <property type="component" value="Unassembled WGS sequence"/>
</dbReference>
<dbReference type="HOGENOM" id="CLU_001305_0_0_1"/>
<evidence type="ECO:0000313" key="2">
    <source>
        <dbReference type="EMBL" id="KIM79026.1"/>
    </source>
</evidence>
<dbReference type="Gene3D" id="1.25.40.10">
    <property type="entry name" value="Tetratricopeptide repeat domain"/>
    <property type="match status" value="3"/>
</dbReference>
<dbReference type="InterPro" id="IPR024983">
    <property type="entry name" value="CHAT_dom"/>
</dbReference>
<evidence type="ECO:0000313" key="3">
    <source>
        <dbReference type="Proteomes" id="UP000054166"/>
    </source>
</evidence>
<keyword evidence="3" id="KW-1185">Reference proteome</keyword>
<dbReference type="Pfam" id="PF12770">
    <property type="entry name" value="CHAT"/>
    <property type="match status" value="1"/>
</dbReference>
<dbReference type="EMBL" id="KN833012">
    <property type="protein sequence ID" value="KIM79026.1"/>
    <property type="molecule type" value="Genomic_DNA"/>
</dbReference>
<evidence type="ECO:0000259" key="1">
    <source>
        <dbReference type="Pfam" id="PF12770"/>
    </source>
</evidence>
<dbReference type="InterPro" id="IPR011990">
    <property type="entry name" value="TPR-like_helical_dom_sf"/>
</dbReference>
<accession>A0A0C3FGB9</accession>
<reference evidence="3" key="2">
    <citation type="submission" date="2015-01" db="EMBL/GenBank/DDBJ databases">
        <title>Evolutionary Origins and Diversification of the Mycorrhizal Mutualists.</title>
        <authorList>
            <consortium name="DOE Joint Genome Institute"/>
            <consortium name="Mycorrhizal Genomics Consortium"/>
            <person name="Kohler A."/>
            <person name="Kuo A."/>
            <person name="Nagy L.G."/>
            <person name="Floudas D."/>
            <person name="Copeland A."/>
            <person name="Barry K.W."/>
            <person name="Cichocki N."/>
            <person name="Veneault-Fourrey C."/>
            <person name="LaButti K."/>
            <person name="Lindquist E.A."/>
            <person name="Lipzen A."/>
            <person name="Lundell T."/>
            <person name="Morin E."/>
            <person name="Murat C."/>
            <person name="Riley R."/>
            <person name="Ohm R."/>
            <person name="Sun H."/>
            <person name="Tunlid A."/>
            <person name="Henrissat B."/>
            <person name="Grigoriev I.V."/>
            <person name="Hibbett D.S."/>
            <person name="Martin F."/>
        </authorList>
    </citation>
    <scope>NUCLEOTIDE SEQUENCE [LARGE SCALE GENOMIC DNA]</scope>
    <source>
        <strain evidence="3">F 1598</strain>
    </source>
</reference>
<proteinExistence type="predicted"/>
<sequence>MSIIHLTDIVLRCPSGLDHNLPDESHISLKVLLNNNKSKVIGPLIKGSESFWKLVENLQLPTGVLSFKITPRRLENYEFTPLGSAEFFCDNLIAMSLAQINEVVQPLVAATCDGPAFELCFSSVVIPSDEPPTIVALNEEQIHQVRAVRQSDQHPVVPYEELAHREALATMLHYQVPESRRKEFLQAFPDLLYQQAVTLRDDDPQKQDMLPTVFNLFHSRYAQDKNPLDLDKAIAAVDDVVKITPDGHPRKADMLAQRGAFLLLRIEHQLGNEHIPTTADFEGAISDLERSLTVTPDDGMRKPNRLRNLGIVFRHRCDLTGDINNIDKSISALNDAVHLTPEGYPSKPACLCQLGLSLTSRFEVTRNPVDADEAISAYNDAVQLTPEGHPDKQSYLNNLGSSLMRRFEHTGELIDADEAISACNDAVQLTPEDHPDKQSYLNNLGSSLMRRFEHRGDLIDINRAISAQNHAVCLTPEGDALKPLYLQNLGISYSSCFERTDEVVDIEKAISACKDAVRLTPDGHSDKPERLLGLGTAFMHRSERTGQLADINEAISVYTIAERLIPEDHPDKHSYLNNLGISLRLRFQRTGDLVDIDNAISDHIDSVRLTPDGHALKPGHLHNLGLSFVRRFERTGDIIDIDKAISAHNDAVQLTPMGHAKKPDRLNSLGISFMHRYKHTGELSDIDESVSAHTDAVNLTQDSHPHLCGYQTNLGNSFTQRFTHTGELVDIDKAISAHNDAHTRDLVDVDYAISSYNDAVNLIPDDHTHKTTFLNNLGEALLSRSELTGSRVDIDMAISKFRLCAKSSAGIPSLRYRAATKWARLSLKDNSSTTLDGYDTALALLPRVAWLGQTISDQHKQLLSIGGIGNEAAAAAIALGQQETAIEWLEQARSVVWGQLLNLRTPVDELRDADFELANELERVSKDLESAGNRNDSFIPSDKQLSMEQTARQHRKLATDWDMLIEKARSIPGFEDFLRPKKLEKLSRAARSGPVVVINVHEARCDALVVMADLDDVIHVPLDGFSYTKAEDLQRSLNKVLSTAGVHKRDARGPQMVSTKHDNLKFEEILSMLWTNVVQPVLAALVSIDPEPPRIWWCATGPLTFLPIHAAGLYNTRELGFKTSDFAVSSYTPTLTALLERPVPAQQQFQGLLAVIQPCTPGLSPLPNAEKELAQMEQLDSSLHIHSLSGELATVESVVNGMQECSWVHLACHAIQETSEPTQSAFSLQNRTLTLSKLISQPFPHADFAFLSACQTAKGDKKLSEEAVHLAAGMLAAGYRSVIATMWSIMDEDAPVVACEVYSHLVRDPQLSSTRAAHALHHAVKCLRDQLEESGKSSFTSWVPFIHVGM</sequence>
<protein>
    <recommendedName>
        <fullName evidence="1">CHAT domain-containing protein</fullName>
    </recommendedName>
</protein>
<name>A0A0C3FGB9_PILCF</name>
<dbReference type="SUPFAM" id="SSF48452">
    <property type="entry name" value="TPR-like"/>
    <property type="match status" value="1"/>
</dbReference>
<gene>
    <name evidence="2" type="ORF">PILCRDRAFT_574232</name>
</gene>
<dbReference type="PANTHER" id="PTHR19959">
    <property type="entry name" value="KINESIN LIGHT CHAIN"/>
    <property type="match status" value="1"/>
</dbReference>
<reference evidence="2 3" key="1">
    <citation type="submission" date="2014-04" db="EMBL/GenBank/DDBJ databases">
        <authorList>
            <consortium name="DOE Joint Genome Institute"/>
            <person name="Kuo A."/>
            <person name="Tarkka M."/>
            <person name="Buscot F."/>
            <person name="Kohler A."/>
            <person name="Nagy L.G."/>
            <person name="Floudas D."/>
            <person name="Copeland A."/>
            <person name="Barry K.W."/>
            <person name="Cichocki N."/>
            <person name="Veneault-Fourrey C."/>
            <person name="LaButti K."/>
            <person name="Lindquist E.A."/>
            <person name="Lipzen A."/>
            <person name="Lundell T."/>
            <person name="Morin E."/>
            <person name="Murat C."/>
            <person name="Sun H."/>
            <person name="Tunlid A."/>
            <person name="Henrissat B."/>
            <person name="Grigoriev I.V."/>
            <person name="Hibbett D.S."/>
            <person name="Martin F."/>
            <person name="Nordberg H.P."/>
            <person name="Cantor M.N."/>
            <person name="Hua S.X."/>
        </authorList>
    </citation>
    <scope>NUCLEOTIDE SEQUENCE [LARGE SCALE GENOMIC DNA]</scope>
    <source>
        <strain evidence="2 3">F 1598</strain>
    </source>
</reference>
<organism evidence="2 3">
    <name type="scientific">Piloderma croceum (strain F 1598)</name>
    <dbReference type="NCBI Taxonomy" id="765440"/>
    <lineage>
        <taxon>Eukaryota</taxon>
        <taxon>Fungi</taxon>
        <taxon>Dikarya</taxon>
        <taxon>Basidiomycota</taxon>
        <taxon>Agaricomycotina</taxon>
        <taxon>Agaricomycetes</taxon>
        <taxon>Agaricomycetidae</taxon>
        <taxon>Atheliales</taxon>
        <taxon>Atheliaceae</taxon>
        <taxon>Piloderma</taxon>
    </lineage>
</organism>
<dbReference type="STRING" id="765440.A0A0C3FGB9"/>
<dbReference type="InParanoid" id="A0A0C3FGB9"/>
<dbReference type="OrthoDB" id="9991317at2759"/>
<feature type="domain" description="CHAT" evidence="1">
    <location>
        <begin position="1068"/>
        <end position="1349"/>
    </location>
</feature>
<dbReference type="PANTHER" id="PTHR19959:SF119">
    <property type="entry name" value="FUNGAL LIPASE-LIKE DOMAIN-CONTAINING PROTEIN"/>
    <property type="match status" value="1"/>
</dbReference>